<gene>
    <name evidence="3" type="ORF">ENK44_08610</name>
</gene>
<evidence type="ECO:0000313" key="3">
    <source>
        <dbReference type="EMBL" id="HGY55748.1"/>
    </source>
</evidence>
<comment type="similarity">
    <text evidence="1">Belongs to the short-chain dehydrogenases/reductases (SDR) family.</text>
</comment>
<dbReference type="CDD" id="cd05233">
    <property type="entry name" value="SDR_c"/>
    <property type="match status" value="1"/>
</dbReference>
<dbReference type="PRINTS" id="PR00081">
    <property type="entry name" value="GDHRDH"/>
</dbReference>
<dbReference type="EMBL" id="DRQG01000081">
    <property type="protein sequence ID" value="HGY55748.1"/>
    <property type="molecule type" value="Genomic_DNA"/>
</dbReference>
<keyword evidence="2" id="KW-0560">Oxidoreductase</keyword>
<evidence type="ECO:0000256" key="2">
    <source>
        <dbReference type="ARBA" id="ARBA00023002"/>
    </source>
</evidence>
<proteinExistence type="inferred from homology"/>
<dbReference type="PANTHER" id="PTHR43477:SF1">
    <property type="entry name" value="DIHYDROANTICAPSIN 7-DEHYDROGENASE"/>
    <property type="match status" value="1"/>
</dbReference>
<sequence length="279" mass="30703">MAYKPVNKDTDYALILGASSGFGEAVALELAKEGFNIIGIHMDRGTGLQRVDQIIRQIQENGAEALFFNINAAAEKKRTETIESIQKTFNGSSPQKHIRVLLHSLAFGSLAPYFHSDPKERLTHKQMEMTLHVMAHSLVYWTQDLFYADLFRKGSKIFAMTSSGSLRVMPYYGAVSAAKAALESHIRQIAMELAPYGITANSIRAGATYTPALRKIPGHETIIDLALSQVPAKRLTQPADISKFILALVTSDESWATGNIFNVDGGEIITAYHSPFSKK</sequence>
<organism evidence="3">
    <name type="scientific">Caldithrix abyssi</name>
    <dbReference type="NCBI Taxonomy" id="187145"/>
    <lineage>
        <taxon>Bacteria</taxon>
        <taxon>Pseudomonadati</taxon>
        <taxon>Calditrichota</taxon>
        <taxon>Calditrichia</taxon>
        <taxon>Calditrichales</taxon>
        <taxon>Calditrichaceae</taxon>
        <taxon>Caldithrix</taxon>
    </lineage>
</organism>
<name>A0A7V4U0P4_CALAY</name>
<dbReference type="SUPFAM" id="SSF51735">
    <property type="entry name" value="NAD(P)-binding Rossmann-fold domains"/>
    <property type="match status" value="1"/>
</dbReference>
<dbReference type="Pfam" id="PF13561">
    <property type="entry name" value="adh_short_C2"/>
    <property type="match status" value="1"/>
</dbReference>
<accession>A0A7V4U0P4</accession>
<dbReference type="GO" id="GO:0016491">
    <property type="term" value="F:oxidoreductase activity"/>
    <property type="evidence" value="ECO:0007669"/>
    <property type="project" value="UniProtKB-KW"/>
</dbReference>
<dbReference type="AlphaFoldDB" id="A0A7V4U0P4"/>
<dbReference type="Gene3D" id="3.40.50.720">
    <property type="entry name" value="NAD(P)-binding Rossmann-like Domain"/>
    <property type="match status" value="2"/>
</dbReference>
<evidence type="ECO:0000256" key="1">
    <source>
        <dbReference type="ARBA" id="ARBA00006484"/>
    </source>
</evidence>
<dbReference type="PANTHER" id="PTHR43477">
    <property type="entry name" value="DIHYDROANTICAPSIN 7-DEHYDROGENASE"/>
    <property type="match status" value="1"/>
</dbReference>
<comment type="caution">
    <text evidence="3">The sequence shown here is derived from an EMBL/GenBank/DDBJ whole genome shotgun (WGS) entry which is preliminary data.</text>
</comment>
<dbReference type="InterPro" id="IPR036291">
    <property type="entry name" value="NAD(P)-bd_dom_sf"/>
</dbReference>
<dbReference type="InterPro" id="IPR051122">
    <property type="entry name" value="SDR_DHRS6-like"/>
</dbReference>
<protein>
    <submittedName>
        <fullName evidence="3">SDR family oxidoreductase</fullName>
    </submittedName>
</protein>
<dbReference type="Proteomes" id="UP000885779">
    <property type="component" value="Unassembled WGS sequence"/>
</dbReference>
<reference evidence="3" key="1">
    <citation type="journal article" date="2020" name="mSystems">
        <title>Genome- and Community-Level Interaction Insights into Carbon Utilization and Element Cycling Functions of Hydrothermarchaeota in Hydrothermal Sediment.</title>
        <authorList>
            <person name="Zhou Z."/>
            <person name="Liu Y."/>
            <person name="Xu W."/>
            <person name="Pan J."/>
            <person name="Luo Z.H."/>
            <person name="Li M."/>
        </authorList>
    </citation>
    <scope>NUCLEOTIDE SEQUENCE [LARGE SCALE GENOMIC DNA]</scope>
    <source>
        <strain evidence="3">HyVt-577</strain>
    </source>
</reference>
<dbReference type="InterPro" id="IPR002347">
    <property type="entry name" value="SDR_fam"/>
</dbReference>